<organism evidence="1 2">
    <name type="scientific">Clonostachys rosea f. rosea IK726</name>
    <dbReference type="NCBI Taxonomy" id="1349383"/>
    <lineage>
        <taxon>Eukaryota</taxon>
        <taxon>Fungi</taxon>
        <taxon>Dikarya</taxon>
        <taxon>Ascomycota</taxon>
        <taxon>Pezizomycotina</taxon>
        <taxon>Sordariomycetes</taxon>
        <taxon>Hypocreomycetidae</taxon>
        <taxon>Hypocreales</taxon>
        <taxon>Bionectriaceae</taxon>
        <taxon>Clonostachys</taxon>
    </lineage>
</organism>
<dbReference type="Proteomes" id="UP000836387">
    <property type="component" value="Unassembled WGS sequence"/>
</dbReference>
<keyword evidence="2" id="KW-1185">Reference proteome</keyword>
<reference evidence="1" key="2">
    <citation type="submission" date="2021-10" db="EMBL/GenBank/DDBJ databases">
        <authorList>
            <person name="Piombo E."/>
        </authorList>
    </citation>
    <scope>NUCLEOTIDE SEQUENCE</scope>
</reference>
<protein>
    <submittedName>
        <fullName evidence="1">Uncharacterized protein</fullName>
    </submittedName>
</protein>
<evidence type="ECO:0000313" key="2">
    <source>
        <dbReference type="Proteomes" id="UP000836387"/>
    </source>
</evidence>
<proteinExistence type="predicted"/>
<name>A0ACA9USW1_BIOOC</name>
<comment type="caution">
    <text evidence="1">The sequence shown here is derived from an EMBL/GenBank/DDBJ whole genome shotgun (WGS) entry which is preliminary data.</text>
</comment>
<evidence type="ECO:0000313" key="1">
    <source>
        <dbReference type="EMBL" id="CAG9956566.1"/>
    </source>
</evidence>
<gene>
    <name evidence="1" type="ORF">CRV2_00008477</name>
</gene>
<reference evidence="1" key="1">
    <citation type="submission" date="2020-04" db="EMBL/GenBank/DDBJ databases">
        <authorList>
            <person name="Broberg M."/>
        </authorList>
    </citation>
    <scope>NUCLEOTIDE SEQUENCE</scope>
</reference>
<sequence>MRRVSPCLPTLRGVATAPLTSSQGSVGLSTPTSTNINTNDEDVESTVSPSIIPVSGSHDEDKQPVEGSEGGSLPYPDIAYLGNPPPYDLASSLNPELSPDCASILSTSDYSAIYLFRFVLPGSVDSRMSAYSGPGMVWTLAQQSRMVLHMVCTLGSQKWYELNDCSPTEADMRKMKAIQHYRDGLYMLATVTLNPDEITNLPPILATLWLIISYEVKFGDGCGMGCDVHLRGVASILLGRPSSYHSVLEQDPLLGNRNNTIRNLSYAIKAETLCPNSCQILLWIAWADGGAVLNGFGSAFNSLLGDTA</sequence>
<feature type="non-terminal residue" evidence="1">
    <location>
        <position position="308"/>
    </location>
</feature>
<accession>A0ACA9USW1</accession>
<dbReference type="EMBL" id="CADEHS020000645">
    <property type="protein sequence ID" value="CAG9956566.1"/>
    <property type="molecule type" value="Genomic_DNA"/>
</dbReference>